<dbReference type="EMBL" id="JADGJH010000985">
    <property type="protein sequence ID" value="KAJ3120191.1"/>
    <property type="molecule type" value="Genomic_DNA"/>
</dbReference>
<proteinExistence type="predicted"/>
<evidence type="ECO:0000313" key="2">
    <source>
        <dbReference type="Proteomes" id="UP001211907"/>
    </source>
</evidence>
<protein>
    <recommendedName>
        <fullName evidence="3">Protein kinase domain-containing protein</fullName>
    </recommendedName>
</protein>
<dbReference type="Proteomes" id="UP001211907">
    <property type="component" value="Unassembled WGS sequence"/>
</dbReference>
<comment type="caution">
    <text evidence="1">The sequence shown here is derived from an EMBL/GenBank/DDBJ whole genome shotgun (WGS) entry which is preliminary data.</text>
</comment>
<keyword evidence="2" id="KW-1185">Reference proteome</keyword>
<sequence length="309" mass="33414">MVAAYPGQAPPEYLLLQMALRMTSIRLSNSAALKGVASSGLKPHRDRASFEANVALEVDDAVGGLGRSKAEAVVIVLPESSPTGFTAMDVVSNDVRTIMVEVVAAVRKELRELLQRLNQHENTLSPADLGSQCLAALEFESNFVKVSPSEGPAVLSVEEASVITGIDSEKDMVIHFTRVFDEILGDKAALKIVSKNISWLQIEAIALERTHHTGVVATVVKSFVEICDGGATILISPVGKRIMRSDLTEDCLFKIVWSLFILHLAGFHHGDPRLPNIILSGEKLLWIDFMASITPIASGCELNARILAH</sequence>
<gene>
    <name evidence="1" type="ORF">HK100_012906</name>
</gene>
<reference evidence="1" key="1">
    <citation type="submission" date="2020-05" db="EMBL/GenBank/DDBJ databases">
        <title>Phylogenomic resolution of chytrid fungi.</title>
        <authorList>
            <person name="Stajich J.E."/>
            <person name="Amses K."/>
            <person name="Simmons R."/>
            <person name="Seto K."/>
            <person name="Myers J."/>
            <person name="Bonds A."/>
            <person name="Quandt C.A."/>
            <person name="Barry K."/>
            <person name="Liu P."/>
            <person name="Grigoriev I."/>
            <person name="Longcore J.E."/>
            <person name="James T.Y."/>
        </authorList>
    </citation>
    <scope>NUCLEOTIDE SEQUENCE</scope>
    <source>
        <strain evidence="1">JEL0513</strain>
    </source>
</reference>
<name>A0AAD5T512_9FUNG</name>
<dbReference type="SUPFAM" id="SSF56112">
    <property type="entry name" value="Protein kinase-like (PK-like)"/>
    <property type="match status" value="1"/>
</dbReference>
<dbReference type="InterPro" id="IPR011009">
    <property type="entry name" value="Kinase-like_dom_sf"/>
</dbReference>
<accession>A0AAD5T512</accession>
<dbReference type="AlphaFoldDB" id="A0AAD5T512"/>
<organism evidence="1 2">
    <name type="scientific">Physocladia obscura</name>
    <dbReference type="NCBI Taxonomy" id="109957"/>
    <lineage>
        <taxon>Eukaryota</taxon>
        <taxon>Fungi</taxon>
        <taxon>Fungi incertae sedis</taxon>
        <taxon>Chytridiomycota</taxon>
        <taxon>Chytridiomycota incertae sedis</taxon>
        <taxon>Chytridiomycetes</taxon>
        <taxon>Chytridiales</taxon>
        <taxon>Chytriomycetaceae</taxon>
        <taxon>Physocladia</taxon>
    </lineage>
</organism>
<evidence type="ECO:0008006" key="3">
    <source>
        <dbReference type="Google" id="ProtNLM"/>
    </source>
</evidence>
<evidence type="ECO:0000313" key="1">
    <source>
        <dbReference type="EMBL" id="KAJ3120191.1"/>
    </source>
</evidence>